<dbReference type="InterPro" id="IPR000408">
    <property type="entry name" value="Reg_chr_condens"/>
</dbReference>
<sequence>MVNRKRKATTTTTIDTNVSTIVDNNNDNSEAINNESIGRIKSKNSKSKSSTTTIVDNGDDHDDHHQPSKSKSSKRSTRRTTPASNQSTSNNSNNNVDDDHDQIESQVDKSKIKRTRGNRKQIESTIASNSDDIASTSTNLVDNVKTTKKSAKPTKNVTFDIDTVNIEEDKTKQTLRRSSRTTTRASTAASSAVAKISTSSSSSSSSTTASRKKTTATKSDTPIKQSTPSSSRSRAKKQDKTESIEPIENSQEDQHVEKESMVKSKRSSKSSKQSETKLKKTTTTTQNEQHEETKNEPEPTVISKKRSTRGVKSKPEVVENVVDNEPKEVKERPRSTRKTAAATSVTESSSKSTNKRSKQKQRNKTELVDEIQTTELENVEEETKTESSKRKSARNLTKSMNQAAVETEPEQTTSEPKKSVAATAKSKRPRRGAASTVVEEVIKESEPEIPSVVQDEPDFIQQIPVTKPETENEKNIPNQSESEEQISANNNVEEKKIAEVVDKVNEIVDVIESETNISQSLSSLTAAATTVAKEDTEKTDEKVNSETCSKESKMPKEQVSFEIVDMDDSEEIEPDTHVIAIDHEQMIIDDGSRSSMPSSVESKDKQSDLDLDSTIIVIEDSQSSDGSLLQPSIVSKSIVKQETNAQSPIENEPKTDMKEFQPITVSNDQTKIEVDIKQSISVVNEAESLATNSNGQSMVIEDDNDERGSKRKVPDSFTISSEDTMQSPVAKKARFELPDHGDLFTMGDQISKELGPREIYFHGRKTLRSQPAKVRIGSYKIKQVAMGALHTLALTVNGQILSFGCNDDYVLGRFITREEYTNNLITNGGDDDLDELDVDDDEFEEKLSGRPLPVKELRSKTVVKVSAGDMHSAALCDDGKVYVWGNFKDDSDKVGLFVDCEKSPNCSDYLPVILPKQVEIDMKIIDIASGSHHILMLTEEGNVFTFGDGSKGQLGRIVSTELNSIKTNRDLFLRPQMVSIPEQAKIEHVFASQWNSFALSTDGNLYGWGLNNYFQLGLKNDFISQANSLNSDSLFTLIPTRIPLSFKCKQVSNGQQHSLALDNDGNVYACGSALYGKLGLGEDFIRQCNNDKSISDFKQIPSTIFNKERVIKVDCGDFCSMAITETGKLYCWGQGGLQIGTSADEDLFEPRQIKNGPYDECTRFISISTGAQMAAMIGTIINDDDNDNDSQMD</sequence>
<dbReference type="InterPro" id="IPR058923">
    <property type="entry name" value="RCC1-like_dom"/>
</dbReference>
<evidence type="ECO:0000313" key="7">
    <source>
        <dbReference type="Proteomes" id="UP000887458"/>
    </source>
</evidence>
<feature type="compositionally biased region" description="Polar residues" evidence="4">
    <location>
        <begin position="394"/>
        <end position="414"/>
    </location>
</feature>
<keyword evidence="7" id="KW-1185">Reference proteome</keyword>
<feature type="repeat" description="RCC1" evidence="3">
    <location>
        <begin position="1065"/>
        <end position="1126"/>
    </location>
</feature>
<feature type="compositionally biased region" description="Basic and acidic residues" evidence="4">
    <location>
        <begin position="252"/>
        <end position="262"/>
    </location>
</feature>
<feature type="repeat" description="RCC1" evidence="3">
    <location>
        <begin position="879"/>
        <end position="940"/>
    </location>
</feature>
<feature type="compositionally biased region" description="Polar residues" evidence="4">
    <location>
        <begin position="220"/>
        <end position="232"/>
    </location>
</feature>
<dbReference type="Proteomes" id="UP000887458">
    <property type="component" value="Unassembled WGS sequence"/>
</dbReference>
<feature type="compositionally biased region" description="Basic and acidic residues" evidence="4">
    <location>
        <begin position="288"/>
        <end position="297"/>
    </location>
</feature>
<dbReference type="InterPro" id="IPR009091">
    <property type="entry name" value="RCC1/BLIP-II"/>
</dbReference>
<organism evidence="6 7">
    <name type="scientific">Dermatophagoides pteronyssinus</name>
    <name type="common">European house dust mite</name>
    <dbReference type="NCBI Taxonomy" id="6956"/>
    <lineage>
        <taxon>Eukaryota</taxon>
        <taxon>Metazoa</taxon>
        <taxon>Ecdysozoa</taxon>
        <taxon>Arthropoda</taxon>
        <taxon>Chelicerata</taxon>
        <taxon>Arachnida</taxon>
        <taxon>Acari</taxon>
        <taxon>Acariformes</taxon>
        <taxon>Sarcoptiformes</taxon>
        <taxon>Astigmata</taxon>
        <taxon>Psoroptidia</taxon>
        <taxon>Analgoidea</taxon>
        <taxon>Pyroglyphidae</taxon>
        <taxon>Dermatophagoidinae</taxon>
        <taxon>Dermatophagoides</taxon>
    </lineage>
</organism>
<evidence type="ECO:0000256" key="3">
    <source>
        <dbReference type="PROSITE-ProRule" id="PRU00235"/>
    </source>
</evidence>
<feature type="compositionally biased region" description="Basic residues" evidence="4">
    <location>
        <begin position="303"/>
        <end position="312"/>
    </location>
</feature>
<dbReference type="PANTHER" id="PTHR45982">
    <property type="entry name" value="REGULATOR OF CHROMOSOME CONDENSATION"/>
    <property type="match status" value="1"/>
</dbReference>
<evidence type="ECO:0000256" key="2">
    <source>
        <dbReference type="ARBA" id="ARBA00022737"/>
    </source>
</evidence>
<dbReference type="SUPFAM" id="SSF50985">
    <property type="entry name" value="RCC1/BLIP-II"/>
    <property type="match status" value="2"/>
</dbReference>
<reference evidence="6 7" key="2">
    <citation type="journal article" date="2022" name="Mol. Biol. Evol.">
        <title>Comparative Genomics Reveals Insights into the Divergent Evolution of Astigmatic Mites and Household Pest Adaptations.</title>
        <authorList>
            <person name="Xiong Q."/>
            <person name="Wan A.T."/>
            <person name="Liu X."/>
            <person name="Fung C.S."/>
            <person name="Xiao X."/>
            <person name="Malainual N."/>
            <person name="Hou J."/>
            <person name="Wang L."/>
            <person name="Wang M."/>
            <person name="Yang K.Y."/>
            <person name="Cui Y."/>
            <person name="Leung E.L."/>
            <person name="Nong W."/>
            <person name="Shin S.K."/>
            <person name="Au S.W."/>
            <person name="Jeong K.Y."/>
            <person name="Chew F.T."/>
            <person name="Hui J.H."/>
            <person name="Leung T.F."/>
            <person name="Tungtrongchitr A."/>
            <person name="Zhong N."/>
            <person name="Liu Z."/>
            <person name="Tsui S.K."/>
        </authorList>
    </citation>
    <scope>NUCLEOTIDE SEQUENCE [LARGE SCALE GENOMIC DNA]</scope>
    <source>
        <strain evidence="6">Derp</strain>
    </source>
</reference>
<keyword evidence="1" id="KW-0344">Guanine-nucleotide releasing factor</keyword>
<feature type="compositionally biased region" description="Low complexity" evidence="4">
    <location>
        <begin position="338"/>
        <end position="352"/>
    </location>
</feature>
<feature type="region of interest" description="Disordered" evidence="4">
    <location>
        <begin position="587"/>
        <end position="607"/>
    </location>
</feature>
<comment type="caution">
    <text evidence="6">The sequence shown here is derived from an EMBL/GenBank/DDBJ whole genome shotgun (WGS) entry which is preliminary data.</text>
</comment>
<feature type="region of interest" description="Disordered" evidence="4">
    <location>
        <begin position="1"/>
        <end position="126"/>
    </location>
</feature>
<dbReference type="PROSITE" id="PS00626">
    <property type="entry name" value="RCC1_2"/>
    <property type="match status" value="2"/>
</dbReference>
<reference evidence="6 7" key="1">
    <citation type="journal article" date="2018" name="J. Allergy Clin. Immunol.">
        <title>High-quality assembly of Dermatophagoides pteronyssinus genome and transcriptome reveals a wide range of novel allergens.</title>
        <authorList>
            <person name="Liu X.Y."/>
            <person name="Yang K.Y."/>
            <person name="Wang M.Q."/>
            <person name="Kwok J.S."/>
            <person name="Zeng X."/>
            <person name="Yang Z."/>
            <person name="Xiao X.J."/>
            <person name="Lau C.P."/>
            <person name="Li Y."/>
            <person name="Huang Z.M."/>
            <person name="Ba J.G."/>
            <person name="Yim A.K."/>
            <person name="Ouyang C.Y."/>
            <person name="Ngai S.M."/>
            <person name="Chan T.F."/>
            <person name="Leung E.L."/>
            <person name="Liu L."/>
            <person name="Liu Z.G."/>
            <person name="Tsui S.K."/>
        </authorList>
    </citation>
    <scope>NUCLEOTIDE SEQUENCE [LARGE SCALE GENOMIC DNA]</scope>
    <source>
        <strain evidence="6">Derp</strain>
    </source>
</reference>
<feature type="region of interest" description="Disordered" evidence="4">
    <location>
        <begin position="171"/>
        <end position="442"/>
    </location>
</feature>
<feature type="compositionally biased region" description="Basic residues" evidence="4">
    <location>
        <begin position="67"/>
        <end position="78"/>
    </location>
</feature>
<evidence type="ECO:0000256" key="4">
    <source>
        <dbReference type="SAM" id="MobiDB-lite"/>
    </source>
</evidence>
<evidence type="ECO:0000313" key="6">
    <source>
        <dbReference type="EMBL" id="KAH9422724.1"/>
    </source>
</evidence>
<feature type="compositionally biased region" description="Polar residues" evidence="4">
    <location>
        <begin position="475"/>
        <end position="490"/>
    </location>
</feature>
<feature type="repeat" description="RCC1" evidence="3">
    <location>
        <begin position="1003"/>
        <end position="1064"/>
    </location>
</feature>
<name>A0ABQ8JJF5_DERPT</name>
<dbReference type="PRINTS" id="PR00633">
    <property type="entry name" value="RCCNDNSATION"/>
</dbReference>
<accession>A0ABQ8JJF5</accession>
<keyword evidence="2" id="KW-0677">Repeat</keyword>
<feature type="compositionally biased region" description="Basic residues" evidence="4">
    <location>
        <begin position="353"/>
        <end position="362"/>
    </location>
</feature>
<dbReference type="EMBL" id="NJHN03000036">
    <property type="protein sequence ID" value="KAH9422724.1"/>
    <property type="molecule type" value="Genomic_DNA"/>
</dbReference>
<feature type="compositionally biased region" description="Low complexity" evidence="4">
    <location>
        <begin position="79"/>
        <end position="95"/>
    </location>
</feature>
<feature type="repeat" description="RCC1" evidence="3">
    <location>
        <begin position="741"/>
        <end position="797"/>
    </location>
</feature>
<feature type="compositionally biased region" description="Basic and acidic residues" evidence="4">
    <location>
        <begin position="324"/>
        <end position="334"/>
    </location>
</feature>
<feature type="repeat" description="RCC1" evidence="3">
    <location>
        <begin position="941"/>
        <end position="1002"/>
    </location>
</feature>
<feature type="compositionally biased region" description="Basic and acidic residues" evidence="4">
    <location>
        <begin position="532"/>
        <end position="556"/>
    </location>
</feature>
<feature type="region of interest" description="Disordered" evidence="4">
    <location>
        <begin position="530"/>
        <end position="558"/>
    </location>
</feature>
<feature type="domain" description="RCC1-like" evidence="5">
    <location>
        <begin position="743"/>
        <end position="1175"/>
    </location>
</feature>
<evidence type="ECO:0000259" key="5">
    <source>
        <dbReference type="Pfam" id="PF25390"/>
    </source>
</evidence>
<dbReference type="PROSITE" id="PS50012">
    <property type="entry name" value="RCC1_3"/>
    <property type="match status" value="6"/>
</dbReference>
<feature type="repeat" description="RCC1" evidence="3">
    <location>
        <begin position="798"/>
        <end position="878"/>
    </location>
</feature>
<feature type="compositionally biased region" description="Low complexity" evidence="4">
    <location>
        <begin position="180"/>
        <end position="209"/>
    </location>
</feature>
<dbReference type="Pfam" id="PF25390">
    <property type="entry name" value="WD40_RLD"/>
    <property type="match status" value="1"/>
</dbReference>
<dbReference type="InterPro" id="IPR051553">
    <property type="entry name" value="Ran_GTPase-activating"/>
</dbReference>
<protein>
    <submittedName>
        <fullName evidence="6">Regulator of chromosome condensation</fullName>
    </submittedName>
</protein>
<feature type="region of interest" description="Disordered" evidence="4">
    <location>
        <begin position="463"/>
        <end position="490"/>
    </location>
</feature>
<dbReference type="Gene3D" id="2.130.10.30">
    <property type="entry name" value="Regulator of chromosome condensation 1/beta-lactamase-inhibitor protein II"/>
    <property type="match status" value="1"/>
</dbReference>
<feature type="compositionally biased region" description="Low complexity" evidence="4">
    <location>
        <begin position="9"/>
        <end position="37"/>
    </location>
</feature>
<feature type="region of interest" description="Disordered" evidence="4">
    <location>
        <begin position="698"/>
        <end position="725"/>
    </location>
</feature>
<dbReference type="PANTHER" id="PTHR45982:SF1">
    <property type="entry name" value="REGULATOR OF CHROMOSOME CONDENSATION"/>
    <property type="match status" value="1"/>
</dbReference>
<evidence type="ECO:0000256" key="1">
    <source>
        <dbReference type="ARBA" id="ARBA00022658"/>
    </source>
</evidence>
<gene>
    <name evidence="6" type="primary">RCC1</name>
    <name evidence="6" type="ORF">DERP_003402</name>
</gene>
<proteinExistence type="predicted"/>